<evidence type="ECO:0000256" key="1">
    <source>
        <dbReference type="ARBA" id="ARBA00004141"/>
    </source>
</evidence>
<organism evidence="8 9">
    <name type="scientific">Pseudomonas putida</name>
    <name type="common">Arthrobacter siderocapsulatus</name>
    <dbReference type="NCBI Taxonomy" id="303"/>
    <lineage>
        <taxon>Bacteria</taxon>
        <taxon>Pseudomonadati</taxon>
        <taxon>Pseudomonadota</taxon>
        <taxon>Gammaproteobacteria</taxon>
        <taxon>Pseudomonadales</taxon>
        <taxon>Pseudomonadaceae</taxon>
        <taxon>Pseudomonas</taxon>
    </lineage>
</organism>
<dbReference type="PANTHER" id="PTHR11662">
    <property type="entry name" value="SOLUTE CARRIER FAMILY 17"/>
    <property type="match status" value="1"/>
</dbReference>
<accession>A0A1L5PP44</accession>
<evidence type="ECO:0000313" key="9">
    <source>
        <dbReference type="Proteomes" id="UP000185146"/>
    </source>
</evidence>
<dbReference type="GO" id="GO:0016020">
    <property type="term" value="C:membrane"/>
    <property type="evidence" value="ECO:0007669"/>
    <property type="project" value="UniProtKB-SubCell"/>
</dbReference>
<comment type="similarity">
    <text evidence="5">Belongs to the major facilitator superfamily. Phthalate permease family.</text>
</comment>
<feature type="transmembrane region" description="Helical" evidence="6">
    <location>
        <begin position="406"/>
        <end position="427"/>
    </location>
</feature>
<dbReference type="InterPro" id="IPR036259">
    <property type="entry name" value="MFS_trans_sf"/>
</dbReference>
<feature type="transmembrane region" description="Helical" evidence="6">
    <location>
        <begin position="343"/>
        <end position="364"/>
    </location>
</feature>
<dbReference type="Pfam" id="PF07690">
    <property type="entry name" value="MFS_1"/>
    <property type="match status" value="1"/>
</dbReference>
<dbReference type="InterPro" id="IPR011701">
    <property type="entry name" value="MFS"/>
</dbReference>
<evidence type="ECO:0000256" key="5">
    <source>
        <dbReference type="ARBA" id="ARBA00038514"/>
    </source>
</evidence>
<feature type="transmembrane region" description="Helical" evidence="6">
    <location>
        <begin position="21"/>
        <end position="38"/>
    </location>
</feature>
<protein>
    <submittedName>
        <fullName evidence="8">MFS transporter</fullName>
    </submittedName>
</protein>
<evidence type="ECO:0000256" key="4">
    <source>
        <dbReference type="ARBA" id="ARBA00023136"/>
    </source>
</evidence>
<keyword evidence="4 6" id="KW-0472">Membrane</keyword>
<feature type="transmembrane region" description="Helical" evidence="6">
    <location>
        <begin position="86"/>
        <end position="106"/>
    </location>
</feature>
<dbReference type="CDD" id="cd17319">
    <property type="entry name" value="MFS_ExuT_GudP_like"/>
    <property type="match status" value="1"/>
</dbReference>
<evidence type="ECO:0000259" key="7">
    <source>
        <dbReference type="PROSITE" id="PS50850"/>
    </source>
</evidence>
<dbReference type="EMBL" id="CP018743">
    <property type="protein sequence ID" value="APO81895.1"/>
    <property type="molecule type" value="Genomic_DNA"/>
</dbReference>
<evidence type="ECO:0000256" key="3">
    <source>
        <dbReference type="ARBA" id="ARBA00022989"/>
    </source>
</evidence>
<dbReference type="Gene3D" id="1.20.1250.20">
    <property type="entry name" value="MFS general substrate transporter like domains"/>
    <property type="match status" value="2"/>
</dbReference>
<evidence type="ECO:0000256" key="2">
    <source>
        <dbReference type="ARBA" id="ARBA00022692"/>
    </source>
</evidence>
<name>A0A1L5PP44_PSEPU</name>
<dbReference type="PANTHER" id="PTHR11662:SF399">
    <property type="entry name" value="FI19708P1-RELATED"/>
    <property type="match status" value="1"/>
</dbReference>
<sequence length="434" mass="46321">MKTIPSPADLALPAAAPMTTVRWRIFLILLLLTAINYIDRASLSVALPLIAPEFNLTPAMEGLMLSAFFWSYALMQIPGGMLLDRFHTRGIIGAATVAWGLFQALGAASHNWLVLLLTRIGLGVAESPIMPAGAKLNGAWLTPNERGRGAVLVDGGAPLGSALGAILISGLIAWLGSWRLAFVVAGVGTVLAGILAWKYIRNHPSEHPGVNEAELRHITEGNASAHAAAAKARLPLRELLKDRSIFAMFAGYSCILAVFYGLLTWMPSYLHKAHGLNISAMGGATFLIFMCGFVGELIGGWIGDRWRASGASPNLVMRTMFSGSALVAALCILAAAYVGETVAVISLLCVAMFFIRWCGMYWCLPAIIGGPSRTGVLGGTMNFCGNMAGVLVPIVIGLIVQFTGDYFFALIFFVVAAVLIAVFSSLIDYRERQF</sequence>
<dbReference type="AlphaFoldDB" id="A0A1L5PP44"/>
<reference evidence="8 9" key="1">
    <citation type="submission" date="2016-12" db="EMBL/GenBank/DDBJ databases">
        <title>Draft Genome Sequence of Mercury Resistant Pseudomonas DRA525.</title>
        <authorList>
            <person name="Drace K.M."/>
        </authorList>
    </citation>
    <scope>NUCLEOTIDE SEQUENCE [LARGE SCALE GENOMIC DNA]</scope>
    <source>
        <strain evidence="8 9">DRA525</strain>
    </source>
</reference>
<feature type="domain" description="Major facilitator superfamily (MFS) profile" evidence="7">
    <location>
        <begin position="25"/>
        <end position="432"/>
    </location>
</feature>
<gene>
    <name evidence="8" type="ORF">BL240_10775</name>
</gene>
<dbReference type="RefSeq" id="WP_075044788.1">
    <property type="nucleotide sequence ID" value="NZ_CP018743.1"/>
</dbReference>
<feature type="transmembrane region" description="Helical" evidence="6">
    <location>
        <begin position="278"/>
        <end position="303"/>
    </location>
</feature>
<dbReference type="InterPro" id="IPR020846">
    <property type="entry name" value="MFS_dom"/>
</dbReference>
<feature type="transmembrane region" description="Helical" evidence="6">
    <location>
        <begin position="376"/>
        <end position="400"/>
    </location>
</feature>
<dbReference type="PROSITE" id="PS50850">
    <property type="entry name" value="MFS"/>
    <property type="match status" value="1"/>
</dbReference>
<dbReference type="InterPro" id="IPR050382">
    <property type="entry name" value="MFS_Na/Anion_cotransporter"/>
</dbReference>
<dbReference type="Proteomes" id="UP000185146">
    <property type="component" value="Chromosome"/>
</dbReference>
<keyword evidence="2 6" id="KW-0812">Transmembrane</keyword>
<keyword evidence="3 6" id="KW-1133">Transmembrane helix</keyword>
<dbReference type="GO" id="GO:0022857">
    <property type="term" value="F:transmembrane transporter activity"/>
    <property type="evidence" value="ECO:0007669"/>
    <property type="project" value="InterPro"/>
</dbReference>
<feature type="transmembrane region" description="Helical" evidence="6">
    <location>
        <begin position="180"/>
        <end position="200"/>
    </location>
</feature>
<evidence type="ECO:0000256" key="6">
    <source>
        <dbReference type="SAM" id="Phobius"/>
    </source>
</evidence>
<dbReference type="SUPFAM" id="SSF103473">
    <property type="entry name" value="MFS general substrate transporter"/>
    <property type="match status" value="1"/>
</dbReference>
<proteinExistence type="inferred from homology"/>
<feature type="transmembrane region" description="Helical" evidence="6">
    <location>
        <begin position="245"/>
        <end position="266"/>
    </location>
</feature>
<comment type="subcellular location">
    <subcellularLocation>
        <location evidence="1">Membrane</location>
        <topology evidence="1">Multi-pass membrane protein</topology>
    </subcellularLocation>
</comment>
<evidence type="ECO:0000313" key="8">
    <source>
        <dbReference type="EMBL" id="APO81895.1"/>
    </source>
</evidence>
<feature type="transmembrane region" description="Helical" evidence="6">
    <location>
        <begin position="315"/>
        <end position="337"/>
    </location>
</feature>